<dbReference type="SUPFAM" id="SSF55103">
    <property type="entry name" value="FAD-linked oxidases, C-terminal domain"/>
    <property type="match status" value="1"/>
</dbReference>
<dbReference type="Gene3D" id="3.30.70.2740">
    <property type="match status" value="1"/>
</dbReference>
<dbReference type="InterPro" id="IPR016169">
    <property type="entry name" value="FAD-bd_PCMH_sub2"/>
</dbReference>
<evidence type="ECO:0000256" key="3">
    <source>
        <dbReference type="ARBA" id="ARBA00022630"/>
    </source>
</evidence>
<keyword evidence="8" id="KW-1185">Reference proteome</keyword>
<gene>
    <name evidence="7" type="ORF">GRQ65_15275</name>
</gene>
<dbReference type="FunFam" id="1.10.45.10:FF:000001">
    <property type="entry name" value="D-lactate dehydrogenase mitochondrial"/>
    <property type="match status" value="1"/>
</dbReference>
<proteinExistence type="inferred from homology"/>
<comment type="cofactor">
    <cofactor evidence="1">
        <name>FAD</name>
        <dbReference type="ChEBI" id="CHEBI:57692"/>
    </cofactor>
</comment>
<dbReference type="GO" id="GO:0071949">
    <property type="term" value="F:FAD binding"/>
    <property type="evidence" value="ECO:0007669"/>
    <property type="project" value="InterPro"/>
</dbReference>
<dbReference type="Gene3D" id="1.10.45.10">
    <property type="entry name" value="Vanillyl-alcohol Oxidase, Chain A, domain 4"/>
    <property type="match status" value="1"/>
</dbReference>
<dbReference type="InterPro" id="IPR016164">
    <property type="entry name" value="FAD-linked_Oxase-like_C"/>
</dbReference>
<dbReference type="InterPro" id="IPR051914">
    <property type="entry name" value="FAD-linked_OxidoTrans_Type4"/>
</dbReference>
<dbReference type="InterPro" id="IPR006094">
    <property type="entry name" value="Oxid_FAD_bind_N"/>
</dbReference>
<sequence>MTVTEPASDQAIVALLRARVPGVSTDPAALAAHATDRSGAGAPGRPVALVRATSVADVQETMRLAHAHRVPVVPRGAGSGVAGGALATEGAIVLDLSAMDRILSLDPLDEVAVVEPGVVTAGLDAAAREHGLMYAPDPASGAFSTLGGNIATNAGGMRCVKYGVTREAVLGLDVVLADGRLLRTGRRTVKGVAGLDLTSLFVGSEGTLGVVVGAALRLRPRPQTTLTVAAGFADVEDAAAACSAVARERLQPSLLELLDRATLEVVDRAQGTDLASRGGALVIAQADGTGAHEEVEALLAVLGKEATWSELALDEAHAAELLTARRLALPSIETFGRALIEDICVPRSRLAEAFRGVEAIAARTGVAICSFAHAGDGNLHPIVSFDAGLAEVPAPVLEAADAIFALALELGGTVTGEHGIGLLKRDWLAREVGPESLAVQADLKRALDPHLVLNPGKAL</sequence>
<dbReference type="EMBL" id="WUEK01000009">
    <property type="protein sequence ID" value="MXG90909.1"/>
    <property type="molecule type" value="Genomic_DNA"/>
</dbReference>
<dbReference type="Pfam" id="PF02913">
    <property type="entry name" value="FAD-oxidase_C"/>
    <property type="match status" value="1"/>
</dbReference>
<reference evidence="7 8" key="1">
    <citation type="submission" date="2019-12" db="EMBL/GenBank/DDBJ databases">
        <authorList>
            <person name="Kun Z."/>
        </authorList>
    </citation>
    <scope>NUCLEOTIDE SEQUENCE [LARGE SCALE GENOMIC DNA]</scope>
    <source>
        <strain evidence="7 8">YIM 123512</strain>
    </source>
</reference>
<dbReference type="PANTHER" id="PTHR42934:SF2">
    <property type="entry name" value="GLYCOLATE OXIDASE SUBUNIT GLCD"/>
    <property type="match status" value="1"/>
</dbReference>
<dbReference type="AlphaFoldDB" id="A0A6L7F1A8"/>
<dbReference type="GO" id="GO:0016491">
    <property type="term" value="F:oxidoreductase activity"/>
    <property type="evidence" value="ECO:0007669"/>
    <property type="project" value="UniProtKB-KW"/>
</dbReference>
<evidence type="ECO:0000313" key="7">
    <source>
        <dbReference type="EMBL" id="MXG90909.1"/>
    </source>
</evidence>
<name>A0A6L7F1A8_9ACTN</name>
<feature type="domain" description="FAD-binding PCMH-type" evidence="6">
    <location>
        <begin position="42"/>
        <end position="221"/>
    </location>
</feature>
<keyword evidence="5" id="KW-0560">Oxidoreductase</keyword>
<evidence type="ECO:0000313" key="8">
    <source>
        <dbReference type="Proteomes" id="UP000473325"/>
    </source>
</evidence>
<organism evidence="7 8">
    <name type="scientific">Nocardioides flavescens</name>
    <dbReference type="NCBI Taxonomy" id="2691959"/>
    <lineage>
        <taxon>Bacteria</taxon>
        <taxon>Bacillati</taxon>
        <taxon>Actinomycetota</taxon>
        <taxon>Actinomycetes</taxon>
        <taxon>Propionibacteriales</taxon>
        <taxon>Nocardioidaceae</taxon>
        <taxon>Nocardioides</taxon>
    </lineage>
</organism>
<dbReference type="SUPFAM" id="SSF56176">
    <property type="entry name" value="FAD-binding/transporter-associated domain-like"/>
    <property type="match status" value="1"/>
</dbReference>
<comment type="similarity">
    <text evidence="2">Belongs to the FAD-binding oxidoreductase/transferase type 4 family.</text>
</comment>
<evidence type="ECO:0000256" key="2">
    <source>
        <dbReference type="ARBA" id="ARBA00008000"/>
    </source>
</evidence>
<evidence type="ECO:0000259" key="6">
    <source>
        <dbReference type="PROSITE" id="PS51387"/>
    </source>
</evidence>
<dbReference type="Gene3D" id="3.30.465.10">
    <property type="match status" value="1"/>
</dbReference>
<comment type="caution">
    <text evidence="7">The sequence shown here is derived from an EMBL/GenBank/DDBJ whole genome shotgun (WGS) entry which is preliminary data.</text>
</comment>
<dbReference type="PROSITE" id="PS51387">
    <property type="entry name" value="FAD_PCMH"/>
    <property type="match status" value="1"/>
</dbReference>
<protein>
    <submittedName>
        <fullName evidence="7">FAD-binding protein</fullName>
    </submittedName>
</protein>
<dbReference type="Proteomes" id="UP000473325">
    <property type="component" value="Unassembled WGS sequence"/>
</dbReference>
<keyword evidence="3" id="KW-0285">Flavoprotein</keyword>
<dbReference type="FunFam" id="3.30.70.2740:FF:000001">
    <property type="entry name" value="D-lactate dehydrogenase mitochondrial"/>
    <property type="match status" value="1"/>
</dbReference>
<dbReference type="InterPro" id="IPR036318">
    <property type="entry name" value="FAD-bd_PCMH-like_sf"/>
</dbReference>
<dbReference type="Pfam" id="PF01565">
    <property type="entry name" value="FAD_binding_4"/>
    <property type="match status" value="1"/>
</dbReference>
<evidence type="ECO:0000256" key="5">
    <source>
        <dbReference type="ARBA" id="ARBA00023002"/>
    </source>
</evidence>
<dbReference type="InterPro" id="IPR004113">
    <property type="entry name" value="FAD-bd_oxidored_4_C"/>
</dbReference>
<evidence type="ECO:0000256" key="1">
    <source>
        <dbReference type="ARBA" id="ARBA00001974"/>
    </source>
</evidence>
<keyword evidence="4" id="KW-0274">FAD</keyword>
<accession>A0A6L7F1A8</accession>
<dbReference type="PANTHER" id="PTHR42934">
    <property type="entry name" value="GLYCOLATE OXIDASE SUBUNIT GLCD"/>
    <property type="match status" value="1"/>
</dbReference>
<evidence type="ECO:0000256" key="4">
    <source>
        <dbReference type="ARBA" id="ARBA00022827"/>
    </source>
</evidence>
<dbReference type="InterPro" id="IPR016171">
    <property type="entry name" value="Vanillyl_alc_oxidase_C-sub2"/>
</dbReference>
<dbReference type="InterPro" id="IPR016166">
    <property type="entry name" value="FAD-bd_PCMH"/>
</dbReference>